<evidence type="ECO:0000256" key="5">
    <source>
        <dbReference type="ARBA" id="ARBA00047422"/>
    </source>
</evidence>
<dbReference type="Gene3D" id="3.40.50.150">
    <property type="entry name" value="Vaccinia Virus protein VP39"/>
    <property type="match status" value="1"/>
</dbReference>
<protein>
    <recommendedName>
        <fullName evidence="8">Cytosine-specific methyltransferase</fullName>
        <ecNumber evidence="8">2.1.1.37</ecNumber>
    </recommendedName>
</protein>
<dbReference type="Gene3D" id="3.90.120.30">
    <property type="match status" value="1"/>
</dbReference>
<comment type="caution">
    <text evidence="10">The sequence shown here is derived from an EMBL/GenBank/DDBJ whole genome shotgun (WGS) entry which is preliminary data.</text>
</comment>
<keyword evidence="2 6" id="KW-0808">Transferase</keyword>
<dbReference type="CDD" id="cd00315">
    <property type="entry name" value="Cyt_C5_DNA_methylase"/>
    <property type="match status" value="1"/>
</dbReference>
<dbReference type="Gene3D" id="1.10.260.40">
    <property type="entry name" value="lambda repressor-like DNA-binding domains"/>
    <property type="match status" value="1"/>
</dbReference>
<evidence type="ECO:0000256" key="4">
    <source>
        <dbReference type="ARBA" id="ARBA00022747"/>
    </source>
</evidence>
<evidence type="ECO:0000256" key="6">
    <source>
        <dbReference type="PROSITE-ProRule" id="PRU01016"/>
    </source>
</evidence>
<evidence type="ECO:0000256" key="7">
    <source>
        <dbReference type="RuleBase" id="RU000416"/>
    </source>
</evidence>
<dbReference type="SUPFAM" id="SSF53335">
    <property type="entry name" value="S-adenosyl-L-methionine-dependent methyltransferases"/>
    <property type="match status" value="1"/>
</dbReference>
<dbReference type="NCBIfam" id="TIGR00675">
    <property type="entry name" value="dcm"/>
    <property type="match status" value="2"/>
</dbReference>
<keyword evidence="11" id="KW-1185">Reference proteome</keyword>
<comment type="catalytic activity">
    <reaction evidence="5 8">
        <text>a 2'-deoxycytidine in DNA + S-adenosyl-L-methionine = a 5-methyl-2'-deoxycytidine in DNA + S-adenosyl-L-homocysteine + H(+)</text>
        <dbReference type="Rhea" id="RHEA:13681"/>
        <dbReference type="Rhea" id="RHEA-COMP:11369"/>
        <dbReference type="Rhea" id="RHEA-COMP:11370"/>
        <dbReference type="ChEBI" id="CHEBI:15378"/>
        <dbReference type="ChEBI" id="CHEBI:57856"/>
        <dbReference type="ChEBI" id="CHEBI:59789"/>
        <dbReference type="ChEBI" id="CHEBI:85452"/>
        <dbReference type="ChEBI" id="CHEBI:85454"/>
        <dbReference type="EC" id="2.1.1.37"/>
    </reaction>
</comment>
<name>A0ABT5LU72_9GAMM</name>
<dbReference type="InterPro" id="IPR031303">
    <property type="entry name" value="C5_meth_CS"/>
</dbReference>
<dbReference type="RefSeq" id="WP_273576477.1">
    <property type="nucleotide sequence ID" value="NZ_JAQRFN010000019.1"/>
</dbReference>
<evidence type="ECO:0000313" key="11">
    <source>
        <dbReference type="Proteomes" id="UP001220225"/>
    </source>
</evidence>
<dbReference type="GO" id="GO:0003886">
    <property type="term" value="F:DNA (cytosine-5-)-methyltransferase activity"/>
    <property type="evidence" value="ECO:0007669"/>
    <property type="project" value="UniProtKB-EC"/>
</dbReference>
<dbReference type="Proteomes" id="UP001220225">
    <property type="component" value="Unassembled WGS sequence"/>
</dbReference>
<dbReference type="PANTHER" id="PTHR46098">
    <property type="entry name" value="TRNA (CYTOSINE(38)-C(5))-METHYLTRANSFERASE"/>
    <property type="match status" value="1"/>
</dbReference>
<evidence type="ECO:0000256" key="2">
    <source>
        <dbReference type="ARBA" id="ARBA00022679"/>
    </source>
</evidence>
<keyword evidence="1 6" id="KW-0489">Methyltransferase</keyword>
<dbReference type="InterPro" id="IPR029063">
    <property type="entry name" value="SAM-dependent_MTases_sf"/>
</dbReference>
<dbReference type="PROSITE" id="PS50943">
    <property type="entry name" value="HTH_CROC1"/>
    <property type="match status" value="1"/>
</dbReference>
<sequence length="451" mass="51271">MLLSSDIKSEYIRKIREDLGLGRTEFANLLGMSSTGERTVRGWENGEHSPTPAKWKTILELENTMKDHCDNAPFRQKPIETAQFTFIDLFAGIGGIRLPFQALGGHCVFTSEWDKFAQKTYLANYGEMPSGDITQIKAADIKDHDILLGGFPCQAFSQAGLKQGFNDTRGTMFFEIQRILAEKRPKAFLLENVKQLQGHDKGRTLKNIIDILQGAYDQDIPEYIPMSDEARRALSEKLNYWVDFKVLRAADFGVPQNRERIFIVGFNKDYFSDTDFGKLFRWPSAPCTPTRVGHILQSHQELHQDAQKNGRDTYTISDKLWAGHKKRKEEHKTKGNGFGYSLFNAESEYTNTISARYYKDGSEILIDQSAIGKNPRKLTPRECARLQGFPENFIVDAVSQGQIYKQFGNSVCVKVIQAVAEQVVHTLKTAENEIRIQNSEIRMNDEESIFG</sequence>
<dbReference type="InterPro" id="IPR001387">
    <property type="entry name" value="Cro/C1-type_HTH"/>
</dbReference>
<dbReference type="EMBL" id="JAQRFN010000019">
    <property type="protein sequence ID" value="MDC9597942.1"/>
    <property type="molecule type" value="Genomic_DNA"/>
</dbReference>
<evidence type="ECO:0000259" key="9">
    <source>
        <dbReference type="PROSITE" id="PS50943"/>
    </source>
</evidence>
<dbReference type="InterPro" id="IPR050750">
    <property type="entry name" value="C5-MTase"/>
</dbReference>
<dbReference type="EC" id="2.1.1.37" evidence="8"/>
<evidence type="ECO:0000256" key="8">
    <source>
        <dbReference type="RuleBase" id="RU000417"/>
    </source>
</evidence>
<accession>A0ABT5LU72</accession>
<reference evidence="10 11" key="1">
    <citation type="submission" date="2023-02" db="EMBL/GenBank/DDBJ databases">
        <title>Entomopathogenic bacteria.</title>
        <authorList>
            <person name="Machado R.A."/>
        </authorList>
    </citation>
    <scope>NUCLEOTIDE SEQUENCE [LARGE SCALE GENOMIC DNA]</scope>
    <source>
        <strain evidence="10 11">XENO-2</strain>
    </source>
</reference>
<dbReference type="PRINTS" id="PR00105">
    <property type="entry name" value="C5METTRFRASE"/>
</dbReference>
<dbReference type="PROSITE" id="PS51679">
    <property type="entry name" value="SAM_MT_C5"/>
    <property type="match status" value="1"/>
</dbReference>
<dbReference type="GO" id="GO:0032259">
    <property type="term" value="P:methylation"/>
    <property type="evidence" value="ECO:0007669"/>
    <property type="project" value="UniProtKB-KW"/>
</dbReference>
<dbReference type="PANTHER" id="PTHR46098:SF1">
    <property type="entry name" value="TRNA (CYTOSINE(38)-C(5))-METHYLTRANSFERASE"/>
    <property type="match status" value="1"/>
</dbReference>
<dbReference type="PROSITE" id="PS00094">
    <property type="entry name" value="C5_MTASE_1"/>
    <property type="match status" value="1"/>
</dbReference>
<evidence type="ECO:0000256" key="3">
    <source>
        <dbReference type="ARBA" id="ARBA00022691"/>
    </source>
</evidence>
<dbReference type="CDD" id="cd00093">
    <property type="entry name" value="HTH_XRE"/>
    <property type="match status" value="1"/>
</dbReference>
<keyword evidence="4" id="KW-0680">Restriction system</keyword>
<evidence type="ECO:0000313" key="10">
    <source>
        <dbReference type="EMBL" id="MDC9597942.1"/>
    </source>
</evidence>
<dbReference type="SUPFAM" id="SSF47413">
    <property type="entry name" value="lambda repressor-like DNA-binding domains"/>
    <property type="match status" value="1"/>
</dbReference>
<gene>
    <name evidence="10" type="primary">dcm</name>
    <name evidence="10" type="ORF">PSI14_14060</name>
</gene>
<dbReference type="InterPro" id="IPR001525">
    <property type="entry name" value="C5_MeTfrase"/>
</dbReference>
<proteinExistence type="inferred from homology"/>
<organism evidence="10 11">
    <name type="scientific">Xenorhabdus anantnagensis</name>
    <dbReference type="NCBI Taxonomy" id="3025875"/>
    <lineage>
        <taxon>Bacteria</taxon>
        <taxon>Pseudomonadati</taxon>
        <taxon>Pseudomonadota</taxon>
        <taxon>Gammaproteobacteria</taxon>
        <taxon>Enterobacterales</taxon>
        <taxon>Morganellaceae</taxon>
        <taxon>Xenorhabdus</taxon>
    </lineage>
</organism>
<dbReference type="SMART" id="SM00530">
    <property type="entry name" value="HTH_XRE"/>
    <property type="match status" value="1"/>
</dbReference>
<comment type="similarity">
    <text evidence="6 7">Belongs to the class I-like SAM-binding methyltransferase superfamily. C5-methyltransferase family.</text>
</comment>
<evidence type="ECO:0000256" key="1">
    <source>
        <dbReference type="ARBA" id="ARBA00022603"/>
    </source>
</evidence>
<keyword evidence="3 6" id="KW-0949">S-adenosyl-L-methionine</keyword>
<dbReference type="Pfam" id="PF00145">
    <property type="entry name" value="DNA_methylase"/>
    <property type="match status" value="2"/>
</dbReference>
<dbReference type="InterPro" id="IPR010982">
    <property type="entry name" value="Lambda_DNA-bd_dom_sf"/>
</dbReference>
<dbReference type="PROSITE" id="PS00095">
    <property type="entry name" value="C5_MTASE_2"/>
    <property type="match status" value="1"/>
</dbReference>
<dbReference type="InterPro" id="IPR018117">
    <property type="entry name" value="C5_DNA_meth_AS"/>
</dbReference>
<feature type="domain" description="HTH cro/C1-type" evidence="9">
    <location>
        <begin position="12"/>
        <end position="61"/>
    </location>
</feature>
<feature type="active site" evidence="6">
    <location>
        <position position="153"/>
    </location>
</feature>